<keyword evidence="9" id="KW-0325">Glycoprotein</keyword>
<keyword evidence="4 11" id="KW-0378">Hydrolase</keyword>
<dbReference type="SMART" id="SM00020">
    <property type="entry name" value="Tryp_SPc"/>
    <property type="match status" value="1"/>
</dbReference>
<evidence type="ECO:0000256" key="9">
    <source>
        <dbReference type="ARBA" id="ARBA00023180"/>
    </source>
</evidence>
<keyword evidence="12" id="KW-0472">Membrane</keyword>
<keyword evidence="8" id="KW-1015">Disulfide bond</keyword>
<evidence type="ECO:0000256" key="3">
    <source>
        <dbReference type="ARBA" id="ARBA00022729"/>
    </source>
</evidence>
<evidence type="ECO:0000256" key="2">
    <source>
        <dbReference type="ARBA" id="ARBA00022723"/>
    </source>
</evidence>
<evidence type="ECO:0000256" key="1">
    <source>
        <dbReference type="ARBA" id="ARBA00022670"/>
    </source>
</evidence>
<dbReference type="PROSITE" id="PS50240">
    <property type="entry name" value="TRYPSIN_DOM"/>
    <property type="match status" value="1"/>
</dbReference>
<dbReference type="AlphaFoldDB" id="A0A3G2M035"/>
<feature type="domain" description="Peptidase S1" evidence="13">
    <location>
        <begin position="68"/>
        <end position="321"/>
    </location>
</feature>
<keyword evidence="12" id="KW-0812">Transmembrane</keyword>
<keyword evidence="3" id="KW-0732">Signal</keyword>
<dbReference type="InterPro" id="IPR033116">
    <property type="entry name" value="TRYPSIN_SER"/>
</dbReference>
<dbReference type="InterPro" id="IPR018114">
    <property type="entry name" value="TRYPSIN_HIS"/>
</dbReference>
<dbReference type="InterPro" id="IPR001254">
    <property type="entry name" value="Trypsin_dom"/>
</dbReference>
<dbReference type="GO" id="GO:0004252">
    <property type="term" value="F:serine-type endopeptidase activity"/>
    <property type="evidence" value="ECO:0007669"/>
    <property type="project" value="InterPro"/>
</dbReference>
<dbReference type="InterPro" id="IPR043504">
    <property type="entry name" value="Peptidase_S1_PA_chymotrypsin"/>
</dbReference>
<comment type="similarity">
    <text evidence="10">Belongs to the peptidase S1 family. CLIP subfamily.</text>
</comment>
<keyword evidence="12" id="KW-1133">Transmembrane helix</keyword>
<dbReference type="GO" id="GO:0051604">
    <property type="term" value="P:protein maturation"/>
    <property type="evidence" value="ECO:0007669"/>
    <property type="project" value="UniProtKB-ARBA"/>
</dbReference>
<keyword evidence="1 11" id="KW-0645">Protease</keyword>
<dbReference type="SUPFAM" id="SSF50494">
    <property type="entry name" value="Trypsin-like serine proteases"/>
    <property type="match status" value="1"/>
</dbReference>
<evidence type="ECO:0000256" key="10">
    <source>
        <dbReference type="ARBA" id="ARBA00024195"/>
    </source>
</evidence>
<evidence type="ECO:0000256" key="6">
    <source>
        <dbReference type="ARBA" id="ARBA00022837"/>
    </source>
</evidence>
<dbReference type="InterPro" id="IPR051487">
    <property type="entry name" value="Ser/Thr_Proteases_Immune/Dev"/>
</dbReference>
<dbReference type="FunFam" id="2.40.10.10:FF:000078">
    <property type="entry name" value="Serine protease H137"/>
    <property type="match status" value="1"/>
</dbReference>
<evidence type="ECO:0000256" key="11">
    <source>
        <dbReference type="RuleBase" id="RU363034"/>
    </source>
</evidence>
<sequence length="322" mass="35418">MLPSKYDWIFICVVFTYSSITIVGGAAATFQRNPAIPSNSSCGYQEADKECTDCTTPKPGTNTLIRRVFGGREALINEFPWMALLGYTNSKGDKKWGCGGSIINSRYVLTAAHCVAMIPKQYGKLTSIVLGEHDTNHDVDCGEGKNGGEICNVKPTTVEIEKVIVHPTYNNEDIAPYDIALVRLKEELPFTTYIQPICLPEPEHELSETVPLTTAGWGLMENHQHTTKKRTVDLLYQGNERCENVFSSEGLKLINSQICAGDDAKDTCAGDSGGPLMIKLGDKPRWFQVGIVSFGGTECGVNPAVYTRVMDFVKWVHETVKP</sequence>
<feature type="transmembrane region" description="Helical" evidence="12">
    <location>
        <begin position="6"/>
        <end position="30"/>
    </location>
</feature>
<name>A0A3G2M035_9CUCU</name>
<dbReference type="PANTHER" id="PTHR24256">
    <property type="entry name" value="TRYPTASE-RELATED"/>
    <property type="match status" value="1"/>
</dbReference>
<evidence type="ECO:0000256" key="7">
    <source>
        <dbReference type="ARBA" id="ARBA00023145"/>
    </source>
</evidence>
<dbReference type="InterPro" id="IPR001314">
    <property type="entry name" value="Peptidase_S1A"/>
</dbReference>
<organism evidence="14">
    <name type="scientific">Galeruca daurica</name>
    <dbReference type="NCBI Taxonomy" id="1651263"/>
    <lineage>
        <taxon>Eukaryota</taxon>
        <taxon>Metazoa</taxon>
        <taxon>Ecdysozoa</taxon>
        <taxon>Arthropoda</taxon>
        <taxon>Hexapoda</taxon>
        <taxon>Insecta</taxon>
        <taxon>Pterygota</taxon>
        <taxon>Neoptera</taxon>
        <taxon>Endopterygota</taxon>
        <taxon>Coleoptera</taxon>
        <taxon>Polyphaga</taxon>
        <taxon>Cucujiformia</taxon>
        <taxon>Chrysomeloidea</taxon>
        <taxon>Chrysomelidae</taxon>
        <taxon>Galerucinae</taxon>
        <taxon>Galerucites</taxon>
        <taxon>Galeruca</taxon>
    </lineage>
</organism>
<evidence type="ECO:0000313" key="14">
    <source>
        <dbReference type="EMBL" id="AYN79576.1"/>
    </source>
</evidence>
<accession>A0A3G2M035</accession>
<dbReference type="Gene3D" id="2.40.10.10">
    <property type="entry name" value="Trypsin-like serine proteases"/>
    <property type="match status" value="2"/>
</dbReference>
<evidence type="ECO:0000256" key="4">
    <source>
        <dbReference type="ARBA" id="ARBA00022801"/>
    </source>
</evidence>
<keyword evidence="6" id="KW-0106">Calcium</keyword>
<evidence type="ECO:0000256" key="5">
    <source>
        <dbReference type="ARBA" id="ARBA00022825"/>
    </source>
</evidence>
<dbReference type="PROSITE" id="PS00134">
    <property type="entry name" value="TRYPSIN_HIS"/>
    <property type="match status" value="1"/>
</dbReference>
<evidence type="ECO:0000256" key="8">
    <source>
        <dbReference type="ARBA" id="ARBA00023157"/>
    </source>
</evidence>
<dbReference type="GO" id="GO:0046872">
    <property type="term" value="F:metal ion binding"/>
    <property type="evidence" value="ECO:0007669"/>
    <property type="project" value="UniProtKB-KW"/>
</dbReference>
<dbReference type="PROSITE" id="PS00135">
    <property type="entry name" value="TRYPSIN_SER"/>
    <property type="match status" value="1"/>
</dbReference>
<dbReference type="CDD" id="cd00190">
    <property type="entry name" value="Tryp_SPc"/>
    <property type="match status" value="1"/>
</dbReference>
<evidence type="ECO:0000259" key="13">
    <source>
        <dbReference type="PROSITE" id="PS50240"/>
    </source>
</evidence>
<keyword evidence="7" id="KW-0865">Zymogen</keyword>
<reference evidence="14" key="1">
    <citation type="submission" date="2018-01" db="EMBL/GenBank/DDBJ databases">
        <title>Full-length cDNA Cloning and expression spectrum Analysis of Serine Protease from Galeruca daurica.</title>
        <authorList>
            <person name="Shan Y."/>
        </authorList>
    </citation>
    <scope>NUCLEOTIDE SEQUENCE</scope>
</reference>
<protein>
    <submittedName>
        <fullName evidence="14">Serine protease</fullName>
    </submittedName>
</protein>
<proteinExistence type="evidence at transcript level"/>
<dbReference type="Pfam" id="PF00089">
    <property type="entry name" value="Trypsin"/>
    <property type="match status" value="1"/>
</dbReference>
<dbReference type="GO" id="GO:0006508">
    <property type="term" value="P:proteolysis"/>
    <property type="evidence" value="ECO:0007669"/>
    <property type="project" value="UniProtKB-KW"/>
</dbReference>
<keyword evidence="2" id="KW-0479">Metal-binding</keyword>
<dbReference type="EMBL" id="MG797556">
    <property type="protein sequence ID" value="AYN79576.1"/>
    <property type="molecule type" value="mRNA"/>
</dbReference>
<dbReference type="InterPro" id="IPR009003">
    <property type="entry name" value="Peptidase_S1_PA"/>
</dbReference>
<keyword evidence="5 11" id="KW-0720">Serine protease</keyword>
<evidence type="ECO:0000256" key="12">
    <source>
        <dbReference type="SAM" id="Phobius"/>
    </source>
</evidence>
<dbReference type="FunFam" id="2.40.10.10:FF:000028">
    <property type="entry name" value="Serine protease easter"/>
    <property type="match status" value="1"/>
</dbReference>
<dbReference type="PRINTS" id="PR00722">
    <property type="entry name" value="CHYMOTRYPSIN"/>
</dbReference>